<feature type="transmembrane region" description="Helical" evidence="1">
    <location>
        <begin position="25"/>
        <end position="44"/>
    </location>
</feature>
<keyword evidence="3" id="KW-1185">Reference proteome</keyword>
<proteinExistence type="predicted"/>
<dbReference type="InterPro" id="IPR019253">
    <property type="entry name" value="DUF2244_TM"/>
</dbReference>
<evidence type="ECO:0000313" key="2">
    <source>
        <dbReference type="EMBL" id="NMQ20139.1"/>
    </source>
</evidence>
<keyword evidence="1" id="KW-0812">Transmembrane</keyword>
<gene>
    <name evidence="2" type="ORF">E4P82_13585</name>
</gene>
<dbReference type="Proteomes" id="UP000760480">
    <property type="component" value="Unassembled WGS sequence"/>
</dbReference>
<dbReference type="RefSeq" id="WP_169249401.1">
    <property type="nucleotide sequence ID" value="NZ_SPMZ01000039.1"/>
</dbReference>
<keyword evidence="1" id="KW-1133">Transmembrane helix</keyword>
<organism evidence="2 3">
    <name type="scientific">Candidatus Competibacter phosphatis</name>
    <dbReference type="NCBI Taxonomy" id="221280"/>
    <lineage>
        <taxon>Bacteria</taxon>
        <taxon>Pseudomonadati</taxon>
        <taxon>Pseudomonadota</taxon>
        <taxon>Gammaproteobacteria</taxon>
        <taxon>Candidatus Competibacteraceae</taxon>
        <taxon>Candidatus Competibacter</taxon>
    </lineage>
</organism>
<dbReference type="Pfam" id="PF10003">
    <property type="entry name" value="DUF2244"/>
    <property type="match status" value="1"/>
</dbReference>
<feature type="transmembrane region" description="Helical" evidence="1">
    <location>
        <begin position="51"/>
        <end position="72"/>
    </location>
</feature>
<accession>A0ABX1TN76</accession>
<evidence type="ECO:0000256" key="1">
    <source>
        <dbReference type="SAM" id="Phobius"/>
    </source>
</evidence>
<protein>
    <submittedName>
        <fullName evidence="2">DUF2244 domain-containing protein</fullName>
    </submittedName>
</protein>
<dbReference type="EMBL" id="SPMZ01000039">
    <property type="protein sequence ID" value="NMQ20139.1"/>
    <property type="molecule type" value="Genomic_DNA"/>
</dbReference>
<name>A0ABX1TN76_9GAMM</name>
<keyword evidence="1" id="KW-0472">Membrane</keyword>
<comment type="caution">
    <text evidence="2">The sequence shown here is derived from an EMBL/GenBank/DDBJ whole genome shotgun (WGS) entry which is preliminary data.</text>
</comment>
<sequence length="160" mass="18238">MVAVESGTAECQYCYVLRPNRSLSWRQNLGVFGGLCLVTLMLVAPLVAMGFWLVLPFAGLELLAVGIGLYYVTCRCHECEVICVAADSIRIERGRRRPQQSWVLTRHWARVVLTGCPRQWYPSRLQIRAQGRAVEVGRFLIEEERCELARELTRCLRANP</sequence>
<evidence type="ECO:0000313" key="3">
    <source>
        <dbReference type="Proteomes" id="UP000760480"/>
    </source>
</evidence>
<reference evidence="2 3" key="1">
    <citation type="submission" date="2019-03" db="EMBL/GenBank/DDBJ databases">
        <title>Metabolic reconstructions from genomes of highly enriched 'Candidatus Accumulibacter' and 'Candidatus Competibacter' bioreactor populations.</title>
        <authorList>
            <person name="Annavajhala M.K."/>
            <person name="Welles L."/>
            <person name="Abbas B."/>
            <person name="Sorokin D."/>
            <person name="Park H."/>
            <person name="Van Loosdrecht M."/>
            <person name="Chandran K."/>
        </authorList>
    </citation>
    <scope>NUCLEOTIDE SEQUENCE [LARGE SCALE GENOMIC DNA]</scope>
    <source>
        <strain evidence="2 3">SBR_G</strain>
    </source>
</reference>